<evidence type="ECO:0000313" key="12">
    <source>
        <dbReference type="Proteomes" id="UP000645462"/>
    </source>
</evidence>
<comment type="similarity">
    <text evidence="3 10">Belongs to the FliL family.</text>
</comment>
<dbReference type="Proteomes" id="UP000645462">
    <property type="component" value="Unassembled WGS sequence"/>
</dbReference>
<dbReference type="RefSeq" id="WP_188482720.1">
    <property type="nucleotide sequence ID" value="NZ_BMFC01000007.1"/>
</dbReference>
<evidence type="ECO:0000313" key="11">
    <source>
        <dbReference type="EMBL" id="GGC10110.1"/>
    </source>
</evidence>
<evidence type="ECO:0000256" key="5">
    <source>
        <dbReference type="ARBA" id="ARBA00022500"/>
    </source>
</evidence>
<keyword evidence="12" id="KW-1185">Reference proteome</keyword>
<evidence type="ECO:0000256" key="7">
    <source>
        <dbReference type="ARBA" id="ARBA00022779"/>
    </source>
</evidence>
<name>A0ABQ1KWJ6_9RHOB</name>
<evidence type="ECO:0000256" key="2">
    <source>
        <dbReference type="ARBA" id="ARBA00004162"/>
    </source>
</evidence>
<evidence type="ECO:0000256" key="3">
    <source>
        <dbReference type="ARBA" id="ARBA00008281"/>
    </source>
</evidence>
<evidence type="ECO:0000256" key="4">
    <source>
        <dbReference type="ARBA" id="ARBA00022475"/>
    </source>
</evidence>
<keyword evidence="7 10" id="KW-0283">Flagellar rotation</keyword>
<keyword evidence="5 10" id="KW-0145">Chemotaxis</keyword>
<feature type="transmembrane region" description="Helical" evidence="10">
    <location>
        <begin position="17"/>
        <end position="41"/>
    </location>
</feature>
<keyword evidence="8 10" id="KW-1133">Transmembrane helix</keyword>
<dbReference type="EMBL" id="BMFC01000007">
    <property type="protein sequence ID" value="GGC10110.1"/>
    <property type="molecule type" value="Genomic_DNA"/>
</dbReference>
<dbReference type="Pfam" id="PF03748">
    <property type="entry name" value="FliL"/>
    <property type="match status" value="1"/>
</dbReference>
<keyword evidence="4" id="KW-1003">Cell membrane</keyword>
<evidence type="ECO:0000256" key="8">
    <source>
        <dbReference type="ARBA" id="ARBA00022989"/>
    </source>
</evidence>
<organism evidence="11 12">
    <name type="scientific">Marivita lacus</name>
    <dbReference type="NCBI Taxonomy" id="1323742"/>
    <lineage>
        <taxon>Bacteria</taxon>
        <taxon>Pseudomonadati</taxon>
        <taxon>Pseudomonadota</taxon>
        <taxon>Alphaproteobacteria</taxon>
        <taxon>Rhodobacterales</taxon>
        <taxon>Roseobacteraceae</taxon>
        <taxon>Marivita</taxon>
    </lineage>
</organism>
<keyword evidence="9 10" id="KW-0472">Membrane</keyword>
<evidence type="ECO:0000256" key="1">
    <source>
        <dbReference type="ARBA" id="ARBA00002254"/>
    </source>
</evidence>
<comment type="function">
    <text evidence="1 10">Controls the rotational direction of flagella during chemotaxis.</text>
</comment>
<proteinExistence type="inferred from homology"/>
<gene>
    <name evidence="11" type="ORF">GCM10011363_28470</name>
</gene>
<accession>A0ABQ1KWJ6</accession>
<evidence type="ECO:0000256" key="9">
    <source>
        <dbReference type="ARBA" id="ARBA00023136"/>
    </source>
</evidence>
<keyword evidence="6 10" id="KW-0812">Transmembrane</keyword>
<evidence type="ECO:0000256" key="6">
    <source>
        <dbReference type="ARBA" id="ARBA00022692"/>
    </source>
</evidence>
<sequence>MSSATAIPEAPVSRSRIILVAVVAAVFIVGAGAGIGLGTFLKDEAVPEYAPGADMPKEERSEGNRQEIDIGRITVVIPADRAGGGKLHLLIAPLVVAYPESAAGDSDKEGTATMPTAELRDAFIEYLSQLRESDVRGSAGFALLREELLRRARAVAPDLNAKMVLIQDLVIQ</sequence>
<evidence type="ECO:0000256" key="10">
    <source>
        <dbReference type="RuleBase" id="RU364125"/>
    </source>
</evidence>
<protein>
    <recommendedName>
        <fullName evidence="10">Flagellar protein FliL</fullName>
    </recommendedName>
</protein>
<dbReference type="InterPro" id="IPR005503">
    <property type="entry name" value="FliL"/>
</dbReference>
<comment type="caution">
    <text evidence="11">The sequence shown here is derived from an EMBL/GenBank/DDBJ whole genome shotgun (WGS) entry which is preliminary data.</text>
</comment>
<reference evidence="12" key="1">
    <citation type="journal article" date="2019" name="Int. J. Syst. Evol. Microbiol.">
        <title>The Global Catalogue of Microorganisms (GCM) 10K type strain sequencing project: providing services to taxonomists for standard genome sequencing and annotation.</title>
        <authorList>
            <consortium name="The Broad Institute Genomics Platform"/>
            <consortium name="The Broad Institute Genome Sequencing Center for Infectious Disease"/>
            <person name="Wu L."/>
            <person name="Ma J."/>
        </authorList>
    </citation>
    <scope>NUCLEOTIDE SEQUENCE [LARGE SCALE GENOMIC DNA]</scope>
    <source>
        <strain evidence="12">CGMCC 1.12478</strain>
    </source>
</reference>
<comment type="subcellular location">
    <subcellularLocation>
        <location evidence="10">Cell inner membrane</location>
    </subcellularLocation>
    <subcellularLocation>
        <location evidence="2">Cell membrane</location>
        <topology evidence="2">Single-pass membrane protein</topology>
    </subcellularLocation>
</comment>
<keyword evidence="10" id="KW-0997">Cell inner membrane</keyword>